<protein>
    <recommendedName>
        <fullName evidence="5">Ultraviolet-B receptor UVR8</fullName>
    </recommendedName>
</protein>
<dbReference type="OrthoDB" id="8068875at2759"/>
<dbReference type="Proteomes" id="UP000250235">
    <property type="component" value="Unassembled WGS sequence"/>
</dbReference>
<keyword evidence="4" id="KW-1185">Reference proteome</keyword>
<name>A0A2Z7ABP8_9LAMI</name>
<dbReference type="InterPro" id="IPR051210">
    <property type="entry name" value="Ub_ligase/GEF_domain"/>
</dbReference>
<reference evidence="3 4" key="1">
    <citation type="journal article" date="2015" name="Proc. Natl. Acad. Sci. U.S.A.">
        <title>The resurrection genome of Boea hygrometrica: A blueprint for survival of dehydration.</title>
        <authorList>
            <person name="Xiao L."/>
            <person name="Yang G."/>
            <person name="Zhang L."/>
            <person name="Yang X."/>
            <person name="Zhao S."/>
            <person name="Ji Z."/>
            <person name="Zhou Q."/>
            <person name="Hu M."/>
            <person name="Wang Y."/>
            <person name="Chen M."/>
            <person name="Xu Y."/>
            <person name="Jin H."/>
            <person name="Xiao X."/>
            <person name="Hu G."/>
            <person name="Bao F."/>
            <person name="Hu Y."/>
            <person name="Wan P."/>
            <person name="Li L."/>
            <person name="Deng X."/>
            <person name="Kuang T."/>
            <person name="Xiang C."/>
            <person name="Zhu J.K."/>
            <person name="Oliver M.J."/>
            <person name="He Y."/>
        </authorList>
    </citation>
    <scope>NUCLEOTIDE SEQUENCE [LARGE SCALE GENOMIC DNA]</scope>
    <source>
        <strain evidence="4">cv. XS01</strain>
    </source>
</reference>
<evidence type="ECO:0000256" key="2">
    <source>
        <dbReference type="PROSITE-ProRule" id="PRU00235"/>
    </source>
</evidence>
<dbReference type="AlphaFoldDB" id="A0A2Z7ABP8"/>
<dbReference type="PRINTS" id="PR00633">
    <property type="entry name" value="RCCNDNSATION"/>
</dbReference>
<feature type="repeat" description="RCC1" evidence="2">
    <location>
        <begin position="49"/>
        <end position="100"/>
    </location>
</feature>
<dbReference type="Pfam" id="PF00415">
    <property type="entry name" value="RCC1"/>
    <property type="match status" value="3"/>
</dbReference>
<gene>
    <name evidence="3" type="ORF">F511_08459</name>
</gene>
<dbReference type="PROSITE" id="PS50012">
    <property type="entry name" value="RCC1_3"/>
    <property type="match status" value="3"/>
</dbReference>
<dbReference type="InterPro" id="IPR000408">
    <property type="entry name" value="Reg_chr_condens"/>
</dbReference>
<dbReference type="InterPro" id="IPR009091">
    <property type="entry name" value="RCC1/BLIP-II"/>
</dbReference>
<dbReference type="PROSITE" id="PS00626">
    <property type="entry name" value="RCC1_2"/>
    <property type="match status" value="3"/>
</dbReference>
<dbReference type="EMBL" id="KV017149">
    <property type="protein sequence ID" value="KZV19031.1"/>
    <property type="molecule type" value="Genomic_DNA"/>
</dbReference>
<feature type="non-terminal residue" evidence="3">
    <location>
        <position position="1"/>
    </location>
</feature>
<dbReference type="Gene3D" id="2.130.10.30">
    <property type="entry name" value="Regulator of chromosome condensation 1/beta-lactamase-inhibitor protein II"/>
    <property type="match status" value="1"/>
</dbReference>
<keyword evidence="1" id="KW-0677">Repeat</keyword>
<dbReference type="SUPFAM" id="SSF50985">
    <property type="entry name" value="RCC1/BLIP-II"/>
    <property type="match status" value="1"/>
</dbReference>
<evidence type="ECO:0000313" key="3">
    <source>
        <dbReference type="EMBL" id="KZV19031.1"/>
    </source>
</evidence>
<feature type="repeat" description="RCC1" evidence="2">
    <location>
        <begin position="101"/>
        <end position="152"/>
    </location>
</feature>
<accession>A0A2Z7ABP8</accession>
<evidence type="ECO:0000256" key="1">
    <source>
        <dbReference type="ARBA" id="ARBA00022737"/>
    </source>
</evidence>
<evidence type="ECO:0008006" key="5">
    <source>
        <dbReference type="Google" id="ProtNLM"/>
    </source>
</evidence>
<dbReference type="PANTHER" id="PTHR22870:SF360">
    <property type="entry name" value="ULTRAVIOLET-B RECEPTOR UVR8"/>
    <property type="match status" value="1"/>
</dbReference>
<proteinExistence type="predicted"/>
<organism evidence="3 4">
    <name type="scientific">Dorcoceras hygrometricum</name>
    <dbReference type="NCBI Taxonomy" id="472368"/>
    <lineage>
        <taxon>Eukaryota</taxon>
        <taxon>Viridiplantae</taxon>
        <taxon>Streptophyta</taxon>
        <taxon>Embryophyta</taxon>
        <taxon>Tracheophyta</taxon>
        <taxon>Spermatophyta</taxon>
        <taxon>Magnoliopsida</taxon>
        <taxon>eudicotyledons</taxon>
        <taxon>Gunneridae</taxon>
        <taxon>Pentapetalae</taxon>
        <taxon>asterids</taxon>
        <taxon>lamiids</taxon>
        <taxon>Lamiales</taxon>
        <taxon>Gesneriaceae</taxon>
        <taxon>Didymocarpoideae</taxon>
        <taxon>Trichosporeae</taxon>
        <taxon>Loxocarpinae</taxon>
        <taxon>Dorcoceras</taxon>
    </lineage>
</organism>
<dbReference type="PANTHER" id="PTHR22870">
    <property type="entry name" value="REGULATOR OF CHROMOSOME CONDENSATION"/>
    <property type="match status" value="1"/>
</dbReference>
<feature type="repeat" description="RCC1" evidence="2">
    <location>
        <begin position="1"/>
        <end position="48"/>
    </location>
</feature>
<evidence type="ECO:0000313" key="4">
    <source>
        <dbReference type="Proteomes" id="UP000250235"/>
    </source>
</evidence>
<sequence length="261" mass="28122">SWGRNQNGQLGLGNTEDSLVPRKVEAFQGISIKMFAAGAEHTVAVTEDGELYGWGCGRYGNLGLGDRGDRLVPGIVSAVVGEKMVLVACGWRHAISVSSSGSLYTCGWIKYGQLGHGDFEDHLIPHKLDSLGGNCISRISGGWRHTMAVTADGKLYGWGWNKIVALSRDGSSGQCLEISKADVSSSVTKAFSSEKSWVSSTDRYAVVPDENLNCCATSFSGTSLDASWLWSRPDESCNGQLWALSRAGLRTYHEICVHELI</sequence>